<dbReference type="PRINTS" id="PR00348">
    <property type="entry name" value="UBIQUITIN"/>
</dbReference>
<proteinExistence type="predicted"/>
<dbReference type="SUPFAM" id="SSF54236">
    <property type="entry name" value="Ubiquitin-like"/>
    <property type="match status" value="1"/>
</dbReference>
<evidence type="ECO:0000256" key="1">
    <source>
        <dbReference type="ARBA" id="ARBA00022499"/>
    </source>
</evidence>
<feature type="domain" description="Ubiquitin-like" evidence="2">
    <location>
        <begin position="9"/>
        <end position="80"/>
    </location>
</feature>
<dbReference type="AlphaFoldDB" id="A0AAD8VWN7"/>
<dbReference type="PROSITE" id="PS50053">
    <property type="entry name" value="UBIQUITIN_2"/>
    <property type="match status" value="1"/>
</dbReference>
<dbReference type="InterPro" id="IPR000626">
    <property type="entry name" value="Ubiquitin-like_dom"/>
</dbReference>
<accession>A0AAD8VWN7</accession>
<organism evidence="3 4">
    <name type="scientific">Lolium multiflorum</name>
    <name type="common">Italian ryegrass</name>
    <name type="synonym">Lolium perenne subsp. multiflorum</name>
    <dbReference type="NCBI Taxonomy" id="4521"/>
    <lineage>
        <taxon>Eukaryota</taxon>
        <taxon>Viridiplantae</taxon>
        <taxon>Streptophyta</taxon>
        <taxon>Embryophyta</taxon>
        <taxon>Tracheophyta</taxon>
        <taxon>Spermatophyta</taxon>
        <taxon>Magnoliopsida</taxon>
        <taxon>Liliopsida</taxon>
        <taxon>Poales</taxon>
        <taxon>Poaceae</taxon>
        <taxon>BOP clade</taxon>
        <taxon>Pooideae</taxon>
        <taxon>Poodae</taxon>
        <taxon>Poeae</taxon>
        <taxon>Poeae Chloroplast Group 2 (Poeae type)</taxon>
        <taxon>Loliodinae</taxon>
        <taxon>Loliinae</taxon>
        <taxon>Lolium</taxon>
    </lineage>
</organism>
<sequence length="80" mass="8999">MLGFAVRQMKIHVKRMMTPPTCTLDVESSDTIGSVKAQIRDVPLHMQLLIFANQLLQDDGTLADYNIQDGDSIHFVIDLK</sequence>
<dbReference type="Gene3D" id="3.10.20.90">
    <property type="entry name" value="Phosphatidylinositol 3-kinase Catalytic Subunit, Chain A, domain 1"/>
    <property type="match status" value="1"/>
</dbReference>
<dbReference type="InterPro" id="IPR050158">
    <property type="entry name" value="Ubiquitin_ubiquitin-like"/>
</dbReference>
<dbReference type="InterPro" id="IPR029071">
    <property type="entry name" value="Ubiquitin-like_domsf"/>
</dbReference>
<comment type="caution">
    <text evidence="3">The sequence shown here is derived from an EMBL/GenBank/DDBJ whole genome shotgun (WGS) entry which is preliminary data.</text>
</comment>
<protein>
    <recommendedName>
        <fullName evidence="2">Ubiquitin-like domain-containing protein</fullName>
    </recommendedName>
</protein>
<reference evidence="3" key="1">
    <citation type="submission" date="2023-07" db="EMBL/GenBank/DDBJ databases">
        <title>A chromosome-level genome assembly of Lolium multiflorum.</title>
        <authorList>
            <person name="Chen Y."/>
            <person name="Copetti D."/>
            <person name="Kolliker R."/>
            <person name="Studer B."/>
        </authorList>
    </citation>
    <scope>NUCLEOTIDE SEQUENCE</scope>
    <source>
        <strain evidence="3">02402/16</strain>
        <tissue evidence="3">Leaf</tissue>
    </source>
</reference>
<name>A0AAD8VWN7_LOLMU</name>
<evidence type="ECO:0000259" key="2">
    <source>
        <dbReference type="PROSITE" id="PS50053"/>
    </source>
</evidence>
<evidence type="ECO:0000313" key="4">
    <source>
        <dbReference type="Proteomes" id="UP001231189"/>
    </source>
</evidence>
<dbReference type="PANTHER" id="PTHR10666">
    <property type="entry name" value="UBIQUITIN"/>
    <property type="match status" value="1"/>
</dbReference>
<dbReference type="Pfam" id="PF00240">
    <property type="entry name" value="ubiquitin"/>
    <property type="match status" value="1"/>
</dbReference>
<dbReference type="GO" id="GO:0003729">
    <property type="term" value="F:mRNA binding"/>
    <property type="evidence" value="ECO:0007669"/>
    <property type="project" value="UniProtKB-ARBA"/>
</dbReference>
<dbReference type="EMBL" id="JAUUTY010000005">
    <property type="protein sequence ID" value="KAK1626417.1"/>
    <property type="molecule type" value="Genomic_DNA"/>
</dbReference>
<keyword evidence="4" id="KW-1185">Reference proteome</keyword>
<evidence type="ECO:0000313" key="3">
    <source>
        <dbReference type="EMBL" id="KAK1626417.1"/>
    </source>
</evidence>
<dbReference type="SMART" id="SM00213">
    <property type="entry name" value="UBQ"/>
    <property type="match status" value="1"/>
</dbReference>
<dbReference type="InterPro" id="IPR019956">
    <property type="entry name" value="Ubiquitin_dom"/>
</dbReference>
<dbReference type="Proteomes" id="UP001231189">
    <property type="component" value="Unassembled WGS sequence"/>
</dbReference>
<keyword evidence="1" id="KW-1017">Isopeptide bond</keyword>
<gene>
    <name evidence="3" type="ORF">QYE76_000732</name>
</gene>